<sequence length="212" mass="24347">MRKIHRNEAEKKLNEEIGKQKAFEPIIKGLKNVEEAVIKTHDDIKSFLVPVKPLTQTSDLVRRPNHKKMIRDGGLETEIKNSIINNKIGVIAAHYLPKLSDDKFGIFHNHETNMHMIEEGAGNNNFHNENLGIIHFVKYLIFFIASLPKKVITGSGLVNNFLNSKIMPEIHWPGYNYLRPFTKSKKPINKLDEAAMELFTMKNIKLLNLDIN</sequence>
<dbReference type="Proteomes" id="UP000325440">
    <property type="component" value="Unassembled WGS sequence"/>
</dbReference>
<dbReference type="AlphaFoldDB" id="A0A5E4NPA7"/>
<gene>
    <name evidence="1" type="ORF">CINCED_3A008365</name>
</gene>
<accession>A0A5E4NPA7</accession>
<protein>
    <submittedName>
        <fullName evidence="1">Uncharacterized protein</fullName>
    </submittedName>
</protein>
<organism evidence="1 2">
    <name type="scientific">Cinara cedri</name>
    <dbReference type="NCBI Taxonomy" id="506608"/>
    <lineage>
        <taxon>Eukaryota</taxon>
        <taxon>Metazoa</taxon>
        <taxon>Ecdysozoa</taxon>
        <taxon>Arthropoda</taxon>
        <taxon>Hexapoda</taxon>
        <taxon>Insecta</taxon>
        <taxon>Pterygota</taxon>
        <taxon>Neoptera</taxon>
        <taxon>Paraneoptera</taxon>
        <taxon>Hemiptera</taxon>
        <taxon>Sternorrhyncha</taxon>
        <taxon>Aphidomorpha</taxon>
        <taxon>Aphidoidea</taxon>
        <taxon>Aphididae</taxon>
        <taxon>Lachninae</taxon>
        <taxon>Cinara</taxon>
    </lineage>
</organism>
<evidence type="ECO:0000313" key="1">
    <source>
        <dbReference type="EMBL" id="VVC45588.1"/>
    </source>
</evidence>
<keyword evidence="2" id="KW-1185">Reference proteome</keyword>
<proteinExistence type="predicted"/>
<name>A0A5E4NPA7_9HEMI</name>
<dbReference type="EMBL" id="CABPRJ010002406">
    <property type="protein sequence ID" value="VVC45588.1"/>
    <property type="molecule type" value="Genomic_DNA"/>
</dbReference>
<reference evidence="1 2" key="1">
    <citation type="submission" date="2019-08" db="EMBL/GenBank/DDBJ databases">
        <authorList>
            <person name="Alioto T."/>
            <person name="Alioto T."/>
            <person name="Gomez Garrido J."/>
        </authorList>
    </citation>
    <scope>NUCLEOTIDE SEQUENCE [LARGE SCALE GENOMIC DNA]</scope>
</reference>
<evidence type="ECO:0000313" key="2">
    <source>
        <dbReference type="Proteomes" id="UP000325440"/>
    </source>
</evidence>